<evidence type="ECO:0000313" key="5">
    <source>
        <dbReference type="EMBL" id="MXO47454.1"/>
    </source>
</evidence>
<dbReference type="InterPro" id="IPR026891">
    <property type="entry name" value="Fn3-like"/>
</dbReference>
<protein>
    <recommendedName>
        <fullName evidence="4">Fibronectin type III-like domain-containing protein</fullName>
    </recommendedName>
</protein>
<dbReference type="InterPro" id="IPR036962">
    <property type="entry name" value="Glyco_hydro_3_N_sf"/>
</dbReference>
<dbReference type="GO" id="GO:0004553">
    <property type="term" value="F:hydrolase activity, hydrolyzing O-glycosyl compounds"/>
    <property type="evidence" value="ECO:0007669"/>
    <property type="project" value="InterPro"/>
</dbReference>
<evidence type="ECO:0000313" key="6">
    <source>
        <dbReference type="Proteomes" id="UP000448199"/>
    </source>
</evidence>
<accession>A0A844XPW8</accession>
<dbReference type="InterPro" id="IPR002772">
    <property type="entry name" value="Glyco_hydro_3_C"/>
</dbReference>
<dbReference type="Pfam" id="PF00933">
    <property type="entry name" value="Glyco_hydro_3"/>
    <property type="match status" value="1"/>
</dbReference>
<dbReference type="Pfam" id="PF14310">
    <property type="entry name" value="Fn3-like"/>
    <property type="match status" value="1"/>
</dbReference>
<dbReference type="PANTHER" id="PTHR42715">
    <property type="entry name" value="BETA-GLUCOSIDASE"/>
    <property type="match status" value="1"/>
</dbReference>
<reference evidence="5 6" key="1">
    <citation type="submission" date="2019-12" db="EMBL/GenBank/DDBJ databases">
        <title>Genomic-based taxomic classification of the family Erythrobacteraceae.</title>
        <authorList>
            <person name="Xu L."/>
        </authorList>
    </citation>
    <scope>NUCLEOTIDE SEQUENCE [LARGE SCALE GENOMIC DNA]</scope>
    <source>
        <strain evidence="5 6">DSM 17792</strain>
    </source>
</reference>
<dbReference type="SUPFAM" id="SSF52279">
    <property type="entry name" value="Beta-D-glucan exohydrolase, C-terminal domain"/>
    <property type="match status" value="1"/>
</dbReference>
<dbReference type="Pfam" id="PF01915">
    <property type="entry name" value="Glyco_hydro_3_C"/>
    <property type="match status" value="1"/>
</dbReference>
<sequence length="762" mass="81211">MAKHCLPWCELVFRALAYRIFTIFSHPCVSPARTQRLAVIQPRVSPPDEQLSPGAARWRQRAQSKPDITPHRSRMPGYPSEDLMIQPATDTECQRLIADLLVYMSPLEKAGQLTMRPAPPADDQGEMERLATEVRAGRIGSISGIQNHEQADYFQNVAQTQSRLGIPLLFPAETGTGIDTIFPTAFAGSSSWDMNAIEASEAAIAQEADQRGINWAFSPEVILSNAREAPADTCGQDTHLAASIAAARIRGLQQADTRGAFTLLSCLDLSAVVASRGKEGNAVWPTRALEIALAAIRDANVGSIAIGATDGDTKREVDMAFGFLKGPGGFDGIWLSEWDELAGELTASEIAGLREGMSADLLVSAIDQGLISSERLDSMVSRVLRAKFRLGLLRAALSSSLPRQASTLPTPIHNREIALELARRSPVLLRNEPPLLPLGIDAGDILLVGPAASDRSAPLAGREGIAASIIDGFEQLGVPHRYVSGLALRGGGTAPGDMIAADRMAIGMAIEAAKRAGTVVLALAGTASGELGEANEQLMYALSAANPRLVLVTMGPRPIDPRISGRSLPCILHAGQLGTMSGHAIAELLTAESSPSGKLSMGIFSPDGAVMLPFGHGHTYADFALTDFTIELGRDRFYAIAQLHNTGTCEGTETVQLYIARRTVDDGVPSKHMPLADFQRVRLRPGERETLTIEIGREELGAHQPDGSFRIEGGTFDVFLGLSSERGIAGRITLSEQMARAMTAQGIHPSPTLGAFGTLRSA</sequence>
<dbReference type="Proteomes" id="UP000448199">
    <property type="component" value="Unassembled WGS sequence"/>
</dbReference>
<dbReference type="InterPro" id="IPR036881">
    <property type="entry name" value="Glyco_hydro_3_C_sf"/>
</dbReference>
<dbReference type="InterPro" id="IPR013783">
    <property type="entry name" value="Ig-like_fold"/>
</dbReference>
<dbReference type="Gene3D" id="2.60.40.10">
    <property type="entry name" value="Immunoglobulins"/>
    <property type="match status" value="1"/>
</dbReference>
<evidence type="ECO:0000256" key="1">
    <source>
        <dbReference type="ARBA" id="ARBA00005336"/>
    </source>
</evidence>
<keyword evidence="6" id="KW-1185">Reference proteome</keyword>
<evidence type="ECO:0000256" key="2">
    <source>
        <dbReference type="ARBA" id="ARBA00022801"/>
    </source>
</evidence>
<dbReference type="PANTHER" id="PTHR42715:SF10">
    <property type="entry name" value="BETA-GLUCOSIDASE"/>
    <property type="match status" value="1"/>
</dbReference>
<organism evidence="5 6">
    <name type="scientific">Qipengyuania vulgaris</name>
    <dbReference type="NCBI Taxonomy" id="291985"/>
    <lineage>
        <taxon>Bacteria</taxon>
        <taxon>Pseudomonadati</taxon>
        <taxon>Pseudomonadota</taxon>
        <taxon>Alphaproteobacteria</taxon>
        <taxon>Sphingomonadales</taxon>
        <taxon>Erythrobacteraceae</taxon>
        <taxon>Qipengyuania</taxon>
    </lineage>
</organism>
<evidence type="ECO:0000256" key="3">
    <source>
        <dbReference type="SAM" id="MobiDB-lite"/>
    </source>
</evidence>
<proteinExistence type="inferred from homology"/>
<dbReference type="GO" id="GO:0005975">
    <property type="term" value="P:carbohydrate metabolic process"/>
    <property type="evidence" value="ECO:0007669"/>
    <property type="project" value="InterPro"/>
</dbReference>
<feature type="region of interest" description="Disordered" evidence="3">
    <location>
        <begin position="43"/>
        <end position="79"/>
    </location>
</feature>
<dbReference type="Gene3D" id="3.20.20.300">
    <property type="entry name" value="Glycoside hydrolase, family 3, N-terminal domain"/>
    <property type="match status" value="2"/>
</dbReference>
<name>A0A844XPW8_9SPHN</name>
<keyword evidence="2" id="KW-0378">Hydrolase</keyword>
<dbReference type="InterPro" id="IPR050288">
    <property type="entry name" value="Cellulose_deg_GH3"/>
</dbReference>
<dbReference type="SUPFAM" id="SSF51445">
    <property type="entry name" value="(Trans)glycosidases"/>
    <property type="match status" value="1"/>
</dbReference>
<dbReference type="InterPro" id="IPR001764">
    <property type="entry name" value="Glyco_hydro_3_N"/>
</dbReference>
<dbReference type="EMBL" id="WTYC01000001">
    <property type="protein sequence ID" value="MXO47454.1"/>
    <property type="molecule type" value="Genomic_DNA"/>
</dbReference>
<dbReference type="PRINTS" id="PR00133">
    <property type="entry name" value="GLHYDRLASE3"/>
</dbReference>
<dbReference type="SMART" id="SM01217">
    <property type="entry name" value="Fn3_like"/>
    <property type="match status" value="1"/>
</dbReference>
<gene>
    <name evidence="5" type="ORF">GRI69_04185</name>
</gene>
<dbReference type="AlphaFoldDB" id="A0A844XPW8"/>
<evidence type="ECO:0000259" key="4">
    <source>
        <dbReference type="SMART" id="SM01217"/>
    </source>
</evidence>
<comment type="caution">
    <text evidence="5">The sequence shown here is derived from an EMBL/GenBank/DDBJ whole genome shotgun (WGS) entry which is preliminary data.</text>
</comment>
<dbReference type="Gene3D" id="3.40.50.1700">
    <property type="entry name" value="Glycoside hydrolase family 3 C-terminal domain"/>
    <property type="match status" value="1"/>
</dbReference>
<dbReference type="InterPro" id="IPR017853">
    <property type="entry name" value="GH"/>
</dbReference>
<comment type="similarity">
    <text evidence="1">Belongs to the glycosyl hydrolase 3 family.</text>
</comment>
<feature type="domain" description="Fibronectin type III-like" evidence="4">
    <location>
        <begin position="653"/>
        <end position="724"/>
    </location>
</feature>